<feature type="signal peptide" evidence="1">
    <location>
        <begin position="1"/>
        <end position="28"/>
    </location>
</feature>
<protein>
    <submittedName>
        <fullName evidence="2">DUF2911 domain-containing protein</fullName>
    </submittedName>
</protein>
<evidence type="ECO:0000313" key="3">
    <source>
        <dbReference type="Proteomes" id="UP001499909"/>
    </source>
</evidence>
<evidence type="ECO:0000256" key="1">
    <source>
        <dbReference type="SAM" id="SignalP"/>
    </source>
</evidence>
<dbReference type="EMBL" id="BAABDH010000041">
    <property type="protein sequence ID" value="GAA3941063.1"/>
    <property type="molecule type" value="Genomic_DNA"/>
</dbReference>
<organism evidence="2 3">
    <name type="scientific">Hymenobacter algoricola</name>
    <dbReference type="NCBI Taxonomy" id="486267"/>
    <lineage>
        <taxon>Bacteria</taxon>
        <taxon>Pseudomonadati</taxon>
        <taxon>Bacteroidota</taxon>
        <taxon>Cytophagia</taxon>
        <taxon>Cytophagales</taxon>
        <taxon>Hymenobacteraceae</taxon>
        <taxon>Hymenobacter</taxon>
    </lineage>
</organism>
<name>A0ABP7NA46_9BACT</name>
<sequence>MHPLRFSSLLLASGLCFGLLLGGSSAQAQSYAEQQQLPLPQASPHAVVQQTVGLTDITVDYHSPSVKGRAIWGALVPYDQVWRAGANENTILAFADPVILNGQSVPAGRYSFYVVPHETQDWEVVLNRVTTHWGAEGYEAKDDQLRLKAAPETAPLHESLLYWFSELKPASARLNLTWEKRTVSVLVTTDVHTKVLATIEKTIAAQPQNWQLLAQAADYLVLNNLESERALRYINESIRLKEAYTNTWIKARLLASQQDFGTAIEVGRKAIKLGEKRDTNFKTQLPGMRLALTEWQSKAY</sequence>
<dbReference type="Pfam" id="PF11138">
    <property type="entry name" value="DUF2911"/>
    <property type="match status" value="1"/>
</dbReference>
<dbReference type="RefSeq" id="WP_345114619.1">
    <property type="nucleotide sequence ID" value="NZ_BAABDH010000041.1"/>
</dbReference>
<dbReference type="InterPro" id="IPR021314">
    <property type="entry name" value="DUF2911"/>
</dbReference>
<dbReference type="Proteomes" id="UP001499909">
    <property type="component" value="Unassembled WGS sequence"/>
</dbReference>
<feature type="chain" id="PRO_5045867598" evidence="1">
    <location>
        <begin position="29"/>
        <end position="300"/>
    </location>
</feature>
<dbReference type="Gene3D" id="1.25.40.10">
    <property type="entry name" value="Tetratricopeptide repeat domain"/>
    <property type="match status" value="1"/>
</dbReference>
<keyword evidence="3" id="KW-1185">Reference proteome</keyword>
<proteinExistence type="predicted"/>
<dbReference type="InterPro" id="IPR011990">
    <property type="entry name" value="TPR-like_helical_dom_sf"/>
</dbReference>
<keyword evidence="1" id="KW-0732">Signal</keyword>
<gene>
    <name evidence="2" type="ORF">GCM10022406_26270</name>
</gene>
<reference evidence="3" key="1">
    <citation type="journal article" date="2019" name="Int. J. Syst. Evol. Microbiol.">
        <title>The Global Catalogue of Microorganisms (GCM) 10K type strain sequencing project: providing services to taxonomists for standard genome sequencing and annotation.</title>
        <authorList>
            <consortium name="The Broad Institute Genomics Platform"/>
            <consortium name="The Broad Institute Genome Sequencing Center for Infectious Disease"/>
            <person name="Wu L."/>
            <person name="Ma J."/>
        </authorList>
    </citation>
    <scope>NUCLEOTIDE SEQUENCE [LARGE SCALE GENOMIC DNA]</scope>
    <source>
        <strain evidence="3">JCM 17214</strain>
    </source>
</reference>
<evidence type="ECO:0000313" key="2">
    <source>
        <dbReference type="EMBL" id="GAA3941063.1"/>
    </source>
</evidence>
<accession>A0ABP7NA46</accession>
<comment type="caution">
    <text evidence="2">The sequence shown here is derived from an EMBL/GenBank/DDBJ whole genome shotgun (WGS) entry which is preliminary data.</text>
</comment>